<feature type="repeat" description="TPR" evidence="3">
    <location>
        <begin position="329"/>
        <end position="362"/>
    </location>
</feature>
<dbReference type="PROSITE" id="PS50293">
    <property type="entry name" value="TPR_REGION"/>
    <property type="match status" value="1"/>
</dbReference>
<reference evidence="5 6" key="1">
    <citation type="journal article" date="2018" name="Genome Announc.">
        <title>Genome Sequence of Geothermobacter sp. HR-1 Iron Reducer from the Loihi Seamount.</title>
        <authorList>
            <person name="Smith H."/>
            <person name="Abuyen K."/>
            <person name="Tremblay J."/>
            <person name="Savalia P."/>
            <person name="Perez-Rodriguez I."/>
            <person name="Emerson D."/>
            <person name="Tully B."/>
            <person name="Amend J."/>
        </authorList>
    </citation>
    <scope>NUCLEOTIDE SEQUENCE [LARGE SCALE GENOMIC DNA]</scope>
    <source>
        <strain evidence="5 6">HR-1</strain>
    </source>
</reference>
<evidence type="ECO:0000313" key="5">
    <source>
        <dbReference type="EMBL" id="PNU19955.1"/>
    </source>
</evidence>
<keyword evidence="4" id="KW-0732">Signal</keyword>
<feature type="repeat" description="TPR" evidence="3">
    <location>
        <begin position="802"/>
        <end position="835"/>
    </location>
</feature>
<dbReference type="PANTHER" id="PTHR45586:SF14">
    <property type="entry name" value="TETRATRICOPEPTIDE TPR_2 REPEAT PROTEIN"/>
    <property type="match status" value="1"/>
</dbReference>
<feature type="repeat" description="TPR" evidence="3">
    <location>
        <begin position="126"/>
        <end position="159"/>
    </location>
</feature>
<dbReference type="SMART" id="SM00028">
    <property type="entry name" value="TPR"/>
    <property type="match status" value="12"/>
</dbReference>
<feature type="chain" id="PRO_5014378420" evidence="4">
    <location>
        <begin position="25"/>
        <end position="885"/>
    </location>
</feature>
<keyword evidence="1" id="KW-0677">Repeat</keyword>
<comment type="caution">
    <text evidence="5">The sequence shown here is derived from an EMBL/GenBank/DDBJ whole genome shotgun (WGS) entry which is preliminary data.</text>
</comment>
<feature type="repeat" description="TPR" evidence="3">
    <location>
        <begin position="431"/>
        <end position="464"/>
    </location>
</feature>
<dbReference type="AlphaFoldDB" id="A0A2K2H9G1"/>
<feature type="repeat" description="TPR" evidence="3">
    <location>
        <begin position="363"/>
        <end position="396"/>
    </location>
</feature>
<dbReference type="InterPro" id="IPR051012">
    <property type="entry name" value="CellSynth/LPSAsmb/PSIAsmb"/>
</dbReference>
<dbReference type="EMBL" id="PPFX01000020">
    <property type="protein sequence ID" value="PNU19955.1"/>
    <property type="molecule type" value="Genomic_DNA"/>
</dbReference>
<dbReference type="PROSITE" id="PS50005">
    <property type="entry name" value="TPR"/>
    <property type="match status" value="7"/>
</dbReference>
<feature type="repeat" description="TPR" evidence="3">
    <location>
        <begin position="58"/>
        <end position="91"/>
    </location>
</feature>
<evidence type="ECO:0000256" key="4">
    <source>
        <dbReference type="SAM" id="SignalP"/>
    </source>
</evidence>
<evidence type="ECO:0000313" key="6">
    <source>
        <dbReference type="Proteomes" id="UP000236340"/>
    </source>
</evidence>
<organism evidence="5 6">
    <name type="scientific">Geothermobacter hydrogeniphilus</name>
    <dbReference type="NCBI Taxonomy" id="1969733"/>
    <lineage>
        <taxon>Bacteria</taxon>
        <taxon>Pseudomonadati</taxon>
        <taxon>Thermodesulfobacteriota</taxon>
        <taxon>Desulfuromonadia</taxon>
        <taxon>Desulfuromonadales</taxon>
        <taxon>Geothermobacteraceae</taxon>
        <taxon>Geothermobacter</taxon>
    </lineage>
</organism>
<gene>
    <name evidence="5" type="primary">prsT</name>
    <name evidence="5" type="ORF">C2E25_09800</name>
</gene>
<dbReference type="RefSeq" id="WP_103115568.1">
    <property type="nucleotide sequence ID" value="NZ_PPFX01000020.1"/>
</dbReference>
<feature type="repeat" description="TPR" evidence="3">
    <location>
        <begin position="295"/>
        <end position="328"/>
    </location>
</feature>
<evidence type="ECO:0000256" key="2">
    <source>
        <dbReference type="ARBA" id="ARBA00022803"/>
    </source>
</evidence>
<dbReference type="Pfam" id="PF13432">
    <property type="entry name" value="TPR_16"/>
    <property type="match status" value="4"/>
</dbReference>
<dbReference type="OrthoDB" id="220004at2"/>
<dbReference type="SUPFAM" id="SSF48452">
    <property type="entry name" value="TPR-like"/>
    <property type="match status" value="5"/>
</dbReference>
<dbReference type="InterPro" id="IPR019734">
    <property type="entry name" value="TPR_rpt"/>
</dbReference>
<protein>
    <submittedName>
        <fullName evidence="5">PEP-CTERM system TPR-repeat protein PrsT</fullName>
    </submittedName>
</protein>
<evidence type="ECO:0000256" key="3">
    <source>
        <dbReference type="PROSITE-ProRule" id="PRU00339"/>
    </source>
</evidence>
<keyword evidence="2 3" id="KW-0802">TPR repeat</keyword>
<dbReference type="NCBIfam" id="TIGR02917">
    <property type="entry name" value="PEP_TPR_lipo"/>
    <property type="match status" value="1"/>
</dbReference>
<proteinExistence type="predicted"/>
<dbReference type="Gene3D" id="1.25.40.10">
    <property type="entry name" value="Tetratricopeptide repeat domain"/>
    <property type="match status" value="4"/>
</dbReference>
<evidence type="ECO:0000256" key="1">
    <source>
        <dbReference type="ARBA" id="ARBA00022737"/>
    </source>
</evidence>
<dbReference type="Proteomes" id="UP000236340">
    <property type="component" value="Unassembled WGS sequence"/>
</dbReference>
<dbReference type="PANTHER" id="PTHR45586">
    <property type="entry name" value="TPR REPEAT-CONTAINING PROTEIN PA4667"/>
    <property type="match status" value="1"/>
</dbReference>
<dbReference type="Pfam" id="PF14559">
    <property type="entry name" value="TPR_19"/>
    <property type="match status" value="3"/>
</dbReference>
<dbReference type="PROSITE" id="PS51257">
    <property type="entry name" value="PROKAR_LIPOPROTEIN"/>
    <property type="match status" value="1"/>
</dbReference>
<name>A0A2K2H9G1_9BACT</name>
<dbReference type="InterPro" id="IPR014266">
    <property type="entry name" value="PEP-CTERM_TPR_PrsT"/>
</dbReference>
<feature type="signal peptide" evidence="4">
    <location>
        <begin position="1"/>
        <end position="24"/>
    </location>
</feature>
<accession>A0A2K2H9G1</accession>
<sequence length="885" mass="98486">MAFRKPFILTLVVFLLLACGQQSKEQLLQTGVAQMAQGNVRGAIVLFRNALEKDANFCAARYQLASAYLKIGKFDKAEKELGKVDRQNPNFPDLPLKFASLYNQTRRPKLAIKALKDFHADHPQTSESLDLLGRAHAVAGDYTRAENYFRQALTLDPNNNSAALHLAGSLWKMRQPERARQLLQDLSARSPDFEPAWQMLGDLEIRTGHPARALEVYRQYATTLKADAGSLFMLGILELQAGERGAAKKVIGELSKRFSRDYRAPLLNGLLLYRQERYGDAALDFSRSLQQRKTPLATCFLGLSQLQQGKLEQAVSSFQQVLNLTPESQQARILLAMTFLRQKRVDDAIDQLRATLKKSPDNAWAYNILGSALIARGEFQAGLEALDAALRIDPELAEAHLKKGLFMVARGQEDEGGAELVRAVAVSPDTLDSRLLLGQYYLRQENFSEAEKVLAAGLRQNPRDALIYNALSAVAFARGDSGQGVDLLRKAIASNPDFTTPYLNLARYYFSSRLNGKAEQVLRRLLEKVPRQRQGTMQLGLLLEMRGDEEAARDLYQTVADDGWPEGFVALAQLRVGHRGRAGAIRILAKAPLRGRADLPGQAMLARLYLEIGQPDSAIQVFHAMEALVPGSGYPQIVRLWLADGQKGRAFDLADRVVRDNPDSPYGYVLKSRIHLFLGDAKAAGRDIAAGLEAVPGNLVLRMKAAEMLGRDGDEPAAFREYEALWKQQPDFIPAGFAVASYNDQHGRKKSALELYRKILERSPNYTPVLNNLAYLLVNNYDNDREAFDLVLRAYRNEPQNPAVLDTLGYVLLKKGQVKESIAVLEKAYRIDAENKTIGLHLADAYRTAGNYGQARNILRPLAADEKFAEVGEVRKMLAQLEKAQ</sequence>
<dbReference type="InterPro" id="IPR011990">
    <property type="entry name" value="TPR-like_helical_dom_sf"/>
</dbReference>